<dbReference type="PANTHER" id="PTHR33840:SF1">
    <property type="entry name" value="TLE1 PHOSPHOLIPASE DOMAIN-CONTAINING PROTEIN"/>
    <property type="match status" value="1"/>
</dbReference>
<comment type="caution">
    <text evidence="2">The sequence shown here is derived from an EMBL/GenBank/DDBJ whole genome shotgun (WGS) entry which is preliminary data.</text>
</comment>
<sequence>MKERNVSGKTQITSDGKITFYSNGSIITNAKKIKTFADQDGVKLDVKPEKLTTNYVESDDSVNVYIGMFFDGTGNNRYNSEKTYYSKVDSNDKFYKADTIPSSFKFVKTVKDKNNKEVNVKVKVLDRDSYWNPYSNIAKLFDLYKEKKNFERDKTSENGGHPEYGDYVILKQYVEGIGTKKDEEDDILGSAFGRHDWGIIGRVEEGIEKLIKLQFSAIPKTKKINKIVFDVFGFSRGAAAARHFCNEVKKKEVYENEMVNDPYDKYPMPSGKIILRRHAGGLLGQHLKDNGFVPAGKTYEIEIRFLGVFDTVVGDMVVRDNLGYKLSVIPGIGIVTSIGQAMLQTIKTSLTGLGIKKVFHIVAQNEWRENFALTPTDAGYTLYMLGAHSDIGGGYASLDKYKTVVDYFDVPVDNTTILAEKQKVKEFYTSRYFSKDKAEINIVNTYDHYQEVTAEPLFDDGFPVIESNEVQRPGDYVSPKEWMYDPTKKHMLSERKISDHYMITDERVISNKYSLVPMYVMLQKAIDNGVPFYENYELSPNDIPNSFEHEIPENDTVLKDYLAKMIDISKKQANEVYNLPVEMYSHICNKYVHLSAHYGGLDALYSKTGDHYLLGNYGFINHPVAYSKDENGNISYKRKIYENR</sequence>
<organism evidence="2 3">
    <name type="scientific">Flavobacterium chungangense</name>
    <dbReference type="NCBI Taxonomy" id="554283"/>
    <lineage>
        <taxon>Bacteria</taxon>
        <taxon>Pseudomonadati</taxon>
        <taxon>Bacteroidota</taxon>
        <taxon>Flavobacteriia</taxon>
        <taxon>Flavobacteriales</taxon>
        <taxon>Flavobacteriaceae</taxon>
        <taxon>Flavobacterium</taxon>
    </lineage>
</organism>
<dbReference type="RefSeq" id="WP_031454289.1">
    <property type="nucleotide sequence ID" value="NZ_CAIJDO010000105.1"/>
</dbReference>
<reference evidence="2 3" key="1">
    <citation type="submission" date="2020-06" db="EMBL/GenBank/DDBJ databases">
        <authorList>
            <person name="Criscuolo A."/>
        </authorList>
    </citation>
    <scope>NUCLEOTIDE SEQUENCE [LARGE SCALE GENOMIC DNA]</scope>
    <source>
        <strain evidence="3">CIP 110025</strain>
    </source>
</reference>
<evidence type="ECO:0000313" key="2">
    <source>
        <dbReference type="EMBL" id="CAD0003068.1"/>
    </source>
</evidence>
<evidence type="ECO:0000313" key="3">
    <source>
        <dbReference type="Proteomes" id="UP000556700"/>
    </source>
</evidence>
<protein>
    <recommendedName>
        <fullName evidence="1">T6SS Phospholipase effector Tle1-like catalytic domain-containing protein</fullName>
    </recommendedName>
</protein>
<evidence type="ECO:0000259" key="1">
    <source>
        <dbReference type="Pfam" id="PF09994"/>
    </source>
</evidence>
<accession>A0A6V6YU67</accession>
<dbReference type="AlphaFoldDB" id="A0A6V6YU67"/>
<dbReference type="Pfam" id="PF09994">
    <property type="entry name" value="T6SS_Tle1-like_cat"/>
    <property type="match status" value="1"/>
</dbReference>
<proteinExistence type="predicted"/>
<gene>
    <name evidence="2" type="ORF">FLACHUCJ7_01272</name>
</gene>
<keyword evidence="3" id="KW-1185">Reference proteome</keyword>
<dbReference type="Proteomes" id="UP000556700">
    <property type="component" value="Unassembled WGS sequence"/>
</dbReference>
<dbReference type="EMBL" id="CAIJDO010000105">
    <property type="protein sequence ID" value="CAD0003068.1"/>
    <property type="molecule type" value="Genomic_DNA"/>
</dbReference>
<feature type="domain" description="T6SS Phospholipase effector Tle1-like catalytic" evidence="1">
    <location>
        <begin position="132"/>
        <end position="399"/>
    </location>
</feature>
<dbReference type="InterPro" id="IPR018712">
    <property type="entry name" value="Tle1-like_cat"/>
</dbReference>
<name>A0A6V6YU67_9FLAO</name>
<dbReference type="PANTHER" id="PTHR33840">
    <property type="match status" value="1"/>
</dbReference>